<dbReference type="AlphaFoldDB" id="A0A9P5M420"/>
<reference evidence="1 2" key="1">
    <citation type="journal article" date="2020" name="Genome Biol. Evol.">
        <title>Comparative genomics of Sclerotiniaceae.</title>
        <authorList>
            <person name="Valero Jimenez C.A."/>
            <person name="Steentjes M."/>
            <person name="Scholten O.E."/>
            <person name="Van Kan J.A.L."/>
        </authorList>
    </citation>
    <scope>NUCLEOTIDE SEQUENCE [LARGE SCALE GENOMIC DNA]</scope>
    <source>
        <strain evidence="1 2">MUCL 94</strain>
    </source>
</reference>
<proteinExistence type="predicted"/>
<dbReference type="RefSeq" id="XP_038737983.1">
    <property type="nucleotide sequence ID" value="XM_038870622.1"/>
</dbReference>
<evidence type="ECO:0000313" key="2">
    <source>
        <dbReference type="Proteomes" id="UP000710849"/>
    </source>
</evidence>
<keyword evidence="2" id="KW-1185">Reference proteome</keyword>
<accession>A0A9P5M420</accession>
<protein>
    <submittedName>
        <fullName evidence="1">Uncharacterized protein</fullName>
    </submittedName>
</protein>
<dbReference type="Proteomes" id="UP000710849">
    <property type="component" value="Unassembled WGS sequence"/>
</dbReference>
<dbReference type="EMBL" id="RCSW01000001">
    <property type="protein sequence ID" value="KAF7954853.1"/>
    <property type="molecule type" value="Genomic_DNA"/>
</dbReference>
<dbReference type="GeneID" id="62143701"/>
<name>A0A9P5M420_9HELO</name>
<sequence>MISRPNHCLIPLENHLIRNKTHYSTLSTMLSFIAFSHATAMPSLNGSSSDIVTRNANHVSLYTTSACATNTTNGSAPQHAIRLQSISELLVFILTLSRSNILLRSAMVIAKRYLGKDVSEPTTLFGDGDIGSIMFWLPAVCELVETVKYLWDDATAIITAAGSFA</sequence>
<gene>
    <name evidence="1" type="ORF">EAE97_000112</name>
</gene>
<organism evidence="1 2">
    <name type="scientific">Botrytis byssoidea</name>
    <dbReference type="NCBI Taxonomy" id="139641"/>
    <lineage>
        <taxon>Eukaryota</taxon>
        <taxon>Fungi</taxon>
        <taxon>Dikarya</taxon>
        <taxon>Ascomycota</taxon>
        <taxon>Pezizomycotina</taxon>
        <taxon>Leotiomycetes</taxon>
        <taxon>Helotiales</taxon>
        <taxon>Sclerotiniaceae</taxon>
        <taxon>Botrytis</taxon>
    </lineage>
</organism>
<comment type="caution">
    <text evidence="1">The sequence shown here is derived from an EMBL/GenBank/DDBJ whole genome shotgun (WGS) entry which is preliminary data.</text>
</comment>
<evidence type="ECO:0000313" key="1">
    <source>
        <dbReference type="EMBL" id="KAF7954853.1"/>
    </source>
</evidence>